<dbReference type="EMBL" id="NCEQ01000017">
    <property type="protein sequence ID" value="OYX55066.1"/>
    <property type="molecule type" value="Genomic_DNA"/>
</dbReference>
<reference evidence="1 2" key="1">
    <citation type="submission" date="2017-03" db="EMBL/GenBank/DDBJ databases">
        <title>Lifting the veil on microbial sulfur biogeochemistry in mining wastewaters.</title>
        <authorList>
            <person name="Kantor R.S."/>
            <person name="Colenbrander Nelson T."/>
            <person name="Marshall S."/>
            <person name="Bennett D."/>
            <person name="Apte S."/>
            <person name="Camacho D."/>
            <person name="Thomas B.C."/>
            <person name="Warren L.A."/>
            <person name="Banfield J.F."/>
        </authorList>
    </citation>
    <scope>NUCLEOTIDE SEQUENCE [LARGE SCALE GENOMIC DNA]</scope>
    <source>
        <strain evidence="1">32-68-21</strain>
    </source>
</reference>
<sequence length="76" mass="8603">MGQKIDTPCADLETIDARIHWVLEHPDMSPWLKSALKSSLIEDPIDLTNDLQILANLIATRSSFLMRQSPRDDARS</sequence>
<protein>
    <submittedName>
        <fullName evidence="1">Uncharacterized protein</fullName>
    </submittedName>
</protein>
<name>A0A258HDW0_9CAUL</name>
<proteinExistence type="predicted"/>
<accession>A0A258HDW0</accession>
<organism evidence="1 2">
    <name type="scientific">Brevundimonas subvibrioides</name>
    <dbReference type="NCBI Taxonomy" id="74313"/>
    <lineage>
        <taxon>Bacteria</taxon>
        <taxon>Pseudomonadati</taxon>
        <taxon>Pseudomonadota</taxon>
        <taxon>Alphaproteobacteria</taxon>
        <taxon>Caulobacterales</taxon>
        <taxon>Caulobacteraceae</taxon>
        <taxon>Brevundimonas</taxon>
    </lineage>
</organism>
<comment type="caution">
    <text evidence="1">The sequence shown here is derived from an EMBL/GenBank/DDBJ whole genome shotgun (WGS) entry which is preliminary data.</text>
</comment>
<evidence type="ECO:0000313" key="2">
    <source>
        <dbReference type="Proteomes" id="UP000216147"/>
    </source>
</evidence>
<dbReference type="AlphaFoldDB" id="A0A258HDW0"/>
<evidence type="ECO:0000313" key="1">
    <source>
        <dbReference type="EMBL" id="OYX55066.1"/>
    </source>
</evidence>
<dbReference type="Proteomes" id="UP000216147">
    <property type="component" value="Unassembled WGS sequence"/>
</dbReference>
<gene>
    <name evidence="1" type="ORF">B7Y86_14790</name>
</gene>